<reference evidence="3" key="1">
    <citation type="journal article" date="2020" name="Nature">
        <title>Giant virus diversity and host interactions through global metagenomics.</title>
        <authorList>
            <person name="Schulz F."/>
            <person name="Roux S."/>
            <person name="Paez-Espino D."/>
            <person name="Jungbluth S."/>
            <person name="Walsh D.A."/>
            <person name="Denef V.J."/>
            <person name="McMahon K.D."/>
            <person name="Konstantinidis K.T."/>
            <person name="Eloe-Fadrosh E.A."/>
            <person name="Kyrpides N.C."/>
            <person name="Woyke T."/>
        </authorList>
    </citation>
    <scope>NUCLEOTIDE SEQUENCE</scope>
    <source>
        <strain evidence="3">GVMAG-M-3300018428-35</strain>
    </source>
</reference>
<feature type="transmembrane region" description="Helical" evidence="1">
    <location>
        <begin position="25"/>
        <end position="42"/>
    </location>
</feature>
<dbReference type="AlphaFoldDB" id="A0A6C0BU82"/>
<dbReference type="CDD" id="cd06532">
    <property type="entry name" value="Glyco_transf_25"/>
    <property type="match status" value="1"/>
</dbReference>
<keyword evidence="1" id="KW-1133">Transmembrane helix</keyword>
<feature type="domain" description="Glycosyl transferase family 25" evidence="2">
    <location>
        <begin position="57"/>
        <end position="233"/>
    </location>
</feature>
<evidence type="ECO:0000259" key="2">
    <source>
        <dbReference type="Pfam" id="PF01755"/>
    </source>
</evidence>
<keyword evidence="1" id="KW-0472">Membrane</keyword>
<accession>A0A6C0BU82</accession>
<proteinExistence type="predicted"/>
<organism evidence="3">
    <name type="scientific">viral metagenome</name>
    <dbReference type="NCBI Taxonomy" id="1070528"/>
    <lineage>
        <taxon>unclassified sequences</taxon>
        <taxon>metagenomes</taxon>
        <taxon>organismal metagenomes</taxon>
    </lineage>
</organism>
<evidence type="ECO:0000256" key="1">
    <source>
        <dbReference type="SAM" id="Phobius"/>
    </source>
</evidence>
<sequence>MNDNKIEKIDNKITIDYLKEYKHELMGFGLVIVLITVYYFLFEKKNIDYNELFNNMNFYYINLDRSKERRLNLETICQKQNIIPQRIEAIDGKKIDINDKKYHKAIHKIKWWFESKNMDNIGHFGCYLSHMKTYETFLNSNKEYCLIFEDDIQFLTNDLKKEIHKNMNNLPDDWDILLLGYEIDARKKKVKNANKNTKLKNGLLNIKYFVGLHAYIIKRKTAEILLENLQTLDWILDWNISFLAERNIVNVYGVYPPIVCQPAVHMIDVDNIYYQYNCSTNFKSLTNK</sequence>
<evidence type="ECO:0000313" key="3">
    <source>
        <dbReference type="EMBL" id="QHS95331.1"/>
    </source>
</evidence>
<name>A0A6C0BU82_9ZZZZ</name>
<dbReference type="Pfam" id="PF01755">
    <property type="entry name" value="Glyco_transf_25"/>
    <property type="match status" value="1"/>
</dbReference>
<dbReference type="InterPro" id="IPR002654">
    <property type="entry name" value="Glyco_trans_25"/>
</dbReference>
<keyword evidence="1" id="KW-0812">Transmembrane</keyword>
<protein>
    <recommendedName>
        <fullName evidence="2">Glycosyl transferase family 25 domain-containing protein</fullName>
    </recommendedName>
</protein>
<dbReference type="EMBL" id="MN739247">
    <property type="protein sequence ID" value="QHS95331.1"/>
    <property type="molecule type" value="Genomic_DNA"/>
</dbReference>